<dbReference type="SUPFAM" id="SSF64518">
    <property type="entry name" value="Phase 1 flagellin"/>
    <property type="match status" value="1"/>
</dbReference>
<dbReference type="InterPro" id="IPR001492">
    <property type="entry name" value="Flagellin"/>
</dbReference>
<name>A0A5N3S663_9VIBR</name>
<dbReference type="InterPro" id="IPR046358">
    <property type="entry name" value="Flagellin_C"/>
</dbReference>
<dbReference type="PANTHER" id="PTHR42792:SF2">
    <property type="entry name" value="FLAGELLIN"/>
    <property type="match status" value="1"/>
</dbReference>
<dbReference type="PRINTS" id="PR00207">
    <property type="entry name" value="FLAGELLIN"/>
</dbReference>
<comment type="function">
    <text evidence="4">Flagellin is the subunit protein which polymerizes to form the filaments of bacterial flagella.</text>
</comment>
<dbReference type="InterPro" id="IPR001029">
    <property type="entry name" value="Flagellin_N"/>
</dbReference>
<dbReference type="GO" id="GO:0005576">
    <property type="term" value="C:extracellular region"/>
    <property type="evidence" value="ECO:0007669"/>
    <property type="project" value="UniProtKB-SubCell"/>
</dbReference>
<sequence>MALSMHTNYASLVTQNNITKTNDLLNTSMERLSTGLRINSAADDAAGLQIANRLEAQTRGMSVAMRNAQDGISMMQTAEGAMDEMTNIAYRMNDLATQAANGTNSDADLASLSSEFQALGEELENIITNTSFGGNNLLDAGGAISSGVTFQIGSSQAETMTIGGTIAGTPATDSASKKGLAALKAFAADAKTADFTAAGAGHSPQDMMDALSVNSDSGTGGAGSAADGGVIGQLGAVRSDLGASINRLEHTMTNLGNMVENTSAAKGRIMDADFAVESSNMTKNQMLMQAGTTVLSQTNQLPGMAMSLLR</sequence>
<keyword evidence="7" id="KW-0282">Flagellum</keyword>
<protein>
    <recommendedName>
        <fullName evidence="4">Flagellin</fullName>
    </recommendedName>
</protein>
<feature type="domain" description="Flagellin C-terminal" evidence="6">
    <location>
        <begin position="231"/>
        <end position="309"/>
    </location>
</feature>
<comment type="caution">
    <text evidence="7">The sequence shown here is derived from an EMBL/GenBank/DDBJ whole genome shotgun (WGS) entry which is preliminary data.</text>
</comment>
<dbReference type="PANTHER" id="PTHR42792">
    <property type="entry name" value="FLAGELLIN"/>
    <property type="match status" value="1"/>
</dbReference>
<dbReference type="InterPro" id="IPR054892">
    <property type="entry name" value="lat_flg_LafA"/>
</dbReference>
<dbReference type="AlphaFoldDB" id="A0A5N3S663"/>
<dbReference type="Proteomes" id="UP000326687">
    <property type="component" value="Unassembled WGS sequence"/>
</dbReference>
<dbReference type="InterPro" id="IPR042187">
    <property type="entry name" value="Flagellin_C_sub2"/>
</dbReference>
<dbReference type="Pfam" id="PF00669">
    <property type="entry name" value="Flagellin_N"/>
    <property type="match status" value="1"/>
</dbReference>
<keyword evidence="2 4" id="KW-0964">Secreted</keyword>
<reference evidence="7 8" key="1">
    <citation type="submission" date="2019-09" db="EMBL/GenBank/DDBJ databases">
        <title>Vibrio Fortis S7-72.</title>
        <authorList>
            <person name="Das S.K."/>
        </authorList>
    </citation>
    <scope>NUCLEOTIDE SEQUENCE [LARGE SCALE GENOMIC DNA]</scope>
    <source>
        <strain evidence="7 8">S7-72</strain>
    </source>
</reference>
<keyword evidence="3 4" id="KW-0975">Bacterial flagellum</keyword>
<evidence type="ECO:0000313" key="8">
    <source>
        <dbReference type="Proteomes" id="UP000326687"/>
    </source>
</evidence>
<gene>
    <name evidence="7" type="ORF">F2Z80_14695</name>
</gene>
<comment type="similarity">
    <text evidence="1 4">Belongs to the bacterial flagellin family.</text>
</comment>
<keyword evidence="7" id="KW-0969">Cilium</keyword>
<dbReference type="Pfam" id="PF00700">
    <property type="entry name" value="Flagellin_C"/>
    <property type="match status" value="1"/>
</dbReference>
<evidence type="ECO:0000259" key="5">
    <source>
        <dbReference type="Pfam" id="PF00669"/>
    </source>
</evidence>
<evidence type="ECO:0000256" key="3">
    <source>
        <dbReference type="ARBA" id="ARBA00023143"/>
    </source>
</evidence>
<dbReference type="NCBIfam" id="NF038071">
    <property type="entry name" value="lat_flg_LafA_2"/>
    <property type="match status" value="1"/>
</dbReference>
<dbReference type="RefSeq" id="WP_150896199.1">
    <property type="nucleotide sequence ID" value="NZ_VXDD01000002.1"/>
</dbReference>
<comment type="subcellular location">
    <subcellularLocation>
        <location evidence="4">Secreted</location>
    </subcellularLocation>
    <subcellularLocation>
        <location evidence="4">Bacterial flagellum</location>
    </subcellularLocation>
</comment>
<evidence type="ECO:0000259" key="6">
    <source>
        <dbReference type="Pfam" id="PF00700"/>
    </source>
</evidence>
<dbReference type="EMBL" id="VXDD01000002">
    <property type="protein sequence ID" value="KAB0302296.1"/>
    <property type="molecule type" value="Genomic_DNA"/>
</dbReference>
<proteinExistence type="inferred from homology"/>
<evidence type="ECO:0000256" key="1">
    <source>
        <dbReference type="ARBA" id="ARBA00005709"/>
    </source>
</evidence>
<dbReference type="Gene3D" id="1.20.1330.10">
    <property type="entry name" value="f41 fragment of flagellin, N-terminal domain"/>
    <property type="match status" value="1"/>
</dbReference>
<dbReference type="GO" id="GO:0009288">
    <property type="term" value="C:bacterial-type flagellum"/>
    <property type="evidence" value="ECO:0007669"/>
    <property type="project" value="UniProtKB-SubCell"/>
</dbReference>
<feature type="domain" description="Flagellin N-terminal" evidence="5">
    <location>
        <begin position="7"/>
        <end position="140"/>
    </location>
</feature>
<dbReference type="Gene3D" id="6.10.10.10">
    <property type="entry name" value="Flagellar export chaperone, C-terminal domain"/>
    <property type="match status" value="1"/>
</dbReference>
<evidence type="ECO:0000256" key="4">
    <source>
        <dbReference type="RuleBase" id="RU362073"/>
    </source>
</evidence>
<keyword evidence="7" id="KW-0966">Cell projection</keyword>
<accession>A0A5N3S663</accession>
<dbReference type="GO" id="GO:0005198">
    <property type="term" value="F:structural molecule activity"/>
    <property type="evidence" value="ECO:0007669"/>
    <property type="project" value="UniProtKB-UniRule"/>
</dbReference>
<organism evidence="7 8">
    <name type="scientific">Vibrio fortis</name>
    <dbReference type="NCBI Taxonomy" id="212667"/>
    <lineage>
        <taxon>Bacteria</taxon>
        <taxon>Pseudomonadati</taxon>
        <taxon>Pseudomonadota</taxon>
        <taxon>Gammaproteobacteria</taxon>
        <taxon>Vibrionales</taxon>
        <taxon>Vibrionaceae</taxon>
        <taxon>Vibrio</taxon>
    </lineage>
</organism>
<evidence type="ECO:0000256" key="2">
    <source>
        <dbReference type="ARBA" id="ARBA00022525"/>
    </source>
</evidence>
<dbReference type="Gene3D" id="3.30.70.2120">
    <property type="match status" value="1"/>
</dbReference>
<evidence type="ECO:0000313" key="7">
    <source>
        <dbReference type="EMBL" id="KAB0302296.1"/>
    </source>
</evidence>